<dbReference type="InterPro" id="IPR011701">
    <property type="entry name" value="MFS"/>
</dbReference>
<feature type="transmembrane region" description="Helical" evidence="6">
    <location>
        <begin position="49"/>
        <end position="69"/>
    </location>
</feature>
<feature type="domain" description="Major facilitator superfamily (MFS) profile" evidence="7">
    <location>
        <begin position="1"/>
        <end position="403"/>
    </location>
</feature>
<feature type="transmembrane region" description="Helical" evidence="6">
    <location>
        <begin position="374"/>
        <end position="396"/>
    </location>
</feature>
<name>A0A9X1SW75_9ACTN</name>
<reference evidence="8" key="1">
    <citation type="submission" date="2021-11" db="EMBL/GenBank/DDBJ databases">
        <title>Streptomyces corallinus and Kineosporia corallina sp. nov., two new coral-derived marine actinobacteria.</title>
        <authorList>
            <person name="Buangrab K."/>
            <person name="Sutthacheep M."/>
            <person name="Yeemin T."/>
            <person name="Harunari E."/>
            <person name="Igarashi Y."/>
            <person name="Sripreechasak P."/>
            <person name="Kanchanasin P."/>
            <person name="Tanasupawat S."/>
            <person name="Phongsopitanun W."/>
        </authorList>
    </citation>
    <scope>NUCLEOTIDE SEQUENCE</scope>
    <source>
        <strain evidence="8">JCM 31032</strain>
    </source>
</reference>
<proteinExistence type="predicted"/>
<dbReference type="RefSeq" id="WP_231446990.1">
    <property type="nucleotide sequence ID" value="NZ_JAJOMB010000016.1"/>
</dbReference>
<feature type="transmembrane region" description="Helical" evidence="6">
    <location>
        <begin position="315"/>
        <end position="337"/>
    </location>
</feature>
<dbReference type="Proteomes" id="UP001138997">
    <property type="component" value="Unassembled WGS sequence"/>
</dbReference>
<feature type="transmembrane region" description="Helical" evidence="6">
    <location>
        <begin position="18"/>
        <end position="43"/>
    </location>
</feature>
<evidence type="ECO:0000256" key="3">
    <source>
        <dbReference type="ARBA" id="ARBA00022692"/>
    </source>
</evidence>
<feature type="transmembrane region" description="Helical" evidence="6">
    <location>
        <begin position="107"/>
        <end position="125"/>
    </location>
</feature>
<dbReference type="PANTHER" id="PTHR23513">
    <property type="entry name" value="INTEGRAL MEMBRANE EFFLUX PROTEIN-RELATED"/>
    <property type="match status" value="1"/>
</dbReference>
<evidence type="ECO:0000313" key="9">
    <source>
        <dbReference type="Proteomes" id="UP001138997"/>
    </source>
</evidence>
<gene>
    <name evidence="8" type="ORF">LR394_26465</name>
</gene>
<accession>A0A9X1SW75</accession>
<dbReference type="GO" id="GO:0022857">
    <property type="term" value="F:transmembrane transporter activity"/>
    <property type="evidence" value="ECO:0007669"/>
    <property type="project" value="InterPro"/>
</dbReference>
<keyword evidence="3 6" id="KW-0812">Transmembrane</keyword>
<evidence type="ECO:0000259" key="7">
    <source>
        <dbReference type="PROSITE" id="PS50850"/>
    </source>
</evidence>
<keyword evidence="5 6" id="KW-0472">Membrane</keyword>
<sequence>MDVVLTDARHLPSLPRTYYLWLGGAMASLIGDSMLYFALAWAATAHGGAVAGLVLTAINLPRVMLLLVGGALGDRLGARRVMIAGDSVMLVASVLLAALAYHLGAEPWLLIGVGVVIGTVDAFYLPASGSMPRRLVGPAGLPRALALRQSGSQLISMGAGPLGGILVGAAGLAGTALVNAVTFALVLVILIVVRPNQELPPAHARQPVLREAADGIRLGVADPILRPALLLVGAAAGFLLPIMSLLLPLLARQHDWSATATGLVVGAQGLGMVAVTLTVVRRGQFSRPGLVACRGLLLAGLGIGALTAAPGPGAALAAGLLIGVGNGLFASHIAPLIMTVTPQSHLSRIQALLTLVQSLPLLLMNNVLGNLATFTGPALTLFICCIAVIATGLAALTSEPLTRLSASRADQ</sequence>
<dbReference type="InterPro" id="IPR020846">
    <property type="entry name" value="MFS_dom"/>
</dbReference>
<evidence type="ECO:0000256" key="1">
    <source>
        <dbReference type="ARBA" id="ARBA00004651"/>
    </source>
</evidence>
<organism evidence="8 9">
    <name type="scientific">Kineosporia babensis</name>
    <dbReference type="NCBI Taxonomy" id="499548"/>
    <lineage>
        <taxon>Bacteria</taxon>
        <taxon>Bacillati</taxon>
        <taxon>Actinomycetota</taxon>
        <taxon>Actinomycetes</taxon>
        <taxon>Kineosporiales</taxon>
        <taxon>Kineosporiaceae</taxon>
        <taxon>Kineosporia</taxon>
    </lineage>
</organism>
<dbReference type="AlphaFoldDB" id="A0A9X1SW75"/>
<protein>
    <submittedName>
        <fullName evidence="8">MFS transporter</fullName>
    </submittedName>
</protein>
<keyword evidence="9" id="KW-1185">Reference proteome</keyword>
<dbReference type="EMBL" id="JAJOMB010000016">
    <property type="protein sequence ID" value="MCD5314456.1"/>
    <property type="molecule type" value="Genomic_DNA"/>
</dbReference>
<evidence type="ECO:0000256" key="2">
    <source>
        <dbReference type="ARBA" id="ARBA00022475"/>
    </source>
</evidence>
<feature type="transmembrane region" description="Helical" evidence="6">
    <location>
        <begin position="228"/>
        <end position="250"/>
    </location>
</feature>
<keyword evidence="2" id="KW-1003">Cell membrane</keyword>
<keyword evidence="4 6" id="KW-1133">Transmembrane helix</keyword>
<feature type="transmembrane region" description="Helical" evidence="6">
    <location>
        <begin position="349"/>
        <end position="368"/>
    </location>
</feature>
<dbReference type="PANTHER" id="PTHR23513:SF17">
    <property type="entry name" value="MEMBRANE PROTEIN"/>
    <property type="match status" value="1"/>
</dbReference>
<dbReference type="CDD" id="cd06173">
    <property type="entry name" value="MFS_MefA_like"/>
    <property type="match status" value="1"/>
</dbReference>
<comment type="caution">
    <text evidence="8">The sequence shown here is derived from an EMBL/GenBank/DDBJ whole genome shotgun (WGS) entry which is preliminary data.</text>
</comment>
<dbReference type="GO" id="GO:0005886">
    <property type="term" value="C:plasma membrane"/>
    <property type="evidence" value="ECO:0007669"/>
    <property type="project" value="UniProtKB-SubCell"/>
</dbReference>
<feature type="transmembrane region" description="Helical" evidence="6">
    <location>
        <begin position="291"/>
        <end position="309"/>
    </location>
</feature>
<evidence type="ECO:0000256" key="5">
    <source>
        <dbReference type="ARBA" id="ARBA00023136"/>
    </source>
</evidence>
<dbReference type="Pfam" id="PF07690">
    <property type="entry name" value="MFS_1"/>
    <property type="match status" value="1"/>
</dbReference>
<dbReference type="InterPro" id="IPR036259">
    <property type="entry name" value="MFS_trans_sf"/>
</dbReference>
<feature type="transmembrane region" description="Helical" evidence="6">
    <location>
        <begin position="256"/>
        <end position="279"/>
    </location>
</feature>
<dbReference type="PROSITE" id="PS50850">
    <property type="entry name" value="MFS"/>
    <property type="match status" value="1"/>
</dbReference>
<feature type="transmembrane region" description="Helical" evidence="6">
    <location>
        <begin position="176"/>
        <end position="193"/>
    </location>
</feature>
<dbReference type="Gene3D" id="1.20.1250.20">
    <property type="entry name" value="MFS general substrate transporter like domains"/>
    <property type="match status" value="1"/>
</dbReference>
<feature type="transmembrane region" description="Helical" evidence="6">
    <location>
        <begin position="81"/>
        <end position="101"/>
    </location>
</feature>
<comment type="subcellular location">
    <subcellularLocation>
        <location evidence="1">Cell membrane</location>
        <topology evidence="1">Multi-pass membrane protein</topology>
    </subcellularLocation>
</comment>
<evidence type="ECO:0000256" key="4">
    <source>
        <dbReference type="ARBA" id="ARBA00022989"/>
    </source>
</evidence>
<evidence type="ECO:0000313" key="8">
    <source>
        <dbReference type="EMBL" id="MCD5314456.1"/>
    </source>
</evidence>
<evidence type="ECO:0000256" key="6">
    <source>
        <dbReference type="SAM" id="Phobius"/>
    </source>
</evidence>
<dbReference type="SUPFAM" id="SSF103473">
    <property type="entry name" value="MFS general substrate transporter"/>
    <property type="match status" value="1"/>
</dbReference>